<evidence type="ECO:0000313" key="1">
    <source>
        <dbReference type="EMBL" id="GAT55014.1"/>
    </source>
</evidence>
<gene>
    <name evidence="1" type="ORF">MCHLO_11826</name>
</gene>
<dbReference type="InterPro" id="IPR043128">
    <property type="entry name" value="Rev_trsase/Diguanyl_cyclase"/>
</dbReference>
<name>A0ABQ0LWC1_MYCCL</name>
<evidence type="ECO:0000313" key="2">
    <source>
        <dbReference type="Proteomes" id="UP000815677"/>
    </source>
</evidence>
<dbReference type="InterPro" id="IPR050951">
    <property type="entry name" value="Retrovirus_Pol_polyprotein"/>
</dbReference>
<dbReference type="PANTHER" id="PTHR37984">
    <property type="entry name" value="PROTEIN CBG26694"/>
    <property type="match status" value="1"/>
</dbReference>
<reference evidence="1" key="1">
    <citation type="submission" date="2014-09" db="EMBL/GenBank/DDBJ databases">
        <title>Genome sequence of the luminous mushroom Mycena chlorophos for searching fungal bioluminescence genes.</title>
        <authorList>
            <person name="Tanaka Y."/>
            <person name="Kasuga D."/>
            <person name="Oba Y."/>
            <person name="Hase S."/>
            <person name="Sato K."/>
            <person name="Oba Y."/>
            <person name="Sakakibara Y."/>
        </authorList>
    </citation>
    <scope>NUCLEOTIDE SEQUENCE</scope>
</reference>
<sequence length="86" mass="9880">MDPVKVAGVADRPTNKKEVSAFLGFTNFYRRFIEAFSHVARPLFDLTRKDVAFEWSSEAEAAFVELKQRITSSPILRLPDDLRPYC</sequence>
<dbReference type="PANTHER" id="PTHR37984:SF5">
    <property type="entry name" value="PROTEIN NYNRIN-LIKE"/>
    <property type="match status" value="1"/>
</dbReference>
<accession>A0ABQ0LWC1</accession>
<organism evidence="1 2">
    <name type="scientific">Mycena chlorophos</name>
    <name type="common">Agaric fungus</name>
    <name type="synonym">Agaricus chlorophos</name>
    <dbReference type="NCBI Taxonomy" id="658473"/>
    <lineage>
        <taxon>Eukaryota</taxon>
        <taxon>Fungi</taxon>
        <taxon>Dikarya</taxon>
        <taxon>Basidiomycota</taxon>
        <taxon>Agaricomycotina</taxon>
        <taxon>Agaricomycetes</taxon>
        <taxon>Agaricomycetidae</taxon>
        <taxon>Agaricales</taxon>
        <taxon>Marasmiineae</taxon>
        <taxon>Mycenaceae</taxon>
        <taxon>Mycena</taxon>
    </lineage>
</organism>
<proteinExistence type="predicted"/>
<dbReference type="Gene3D" id="3.30.70.270">
    <property type="match status" value="1"/>
</dbReference>
<protein>
    <recommendedName>
        <fullName evidence="3">Reverse transcriptase/retrotransposon-derived protein RNase H-like domain-containing protein</fullName>
    </recommendedName>
</protein>
<dbReference type="EMBL" id="DF848850">
    <property type="protein sequence ID" value="GAT55014.1"/>
    <property type="molecule type" value="Genomic_DNA"/>
</dbReference>
<evidence type="ECO:0008006" key="3">
    <source>
        <dbReference type="Google" id="ProtNLM"/>
    </source>
</evidence>
<dbReference type="Proteomes" id="UP000815677">
    <property type="component" value="Unassembled WGS sequence"/>
</dbReference>
<keyword evidence="2" id="KW-1185">Reference proteome</keyword>
<dbReference type="InterPro" id="IPR043502">
    <property type="entry name" value="DNA/RNA_pol_sf"/>
</dbReference>
<dbReference type="SUPFAM" id="SSF56672">
    <property type="entry name" value="DNA/RNA polymerases"/>
    <property type="match status" value="1"/>
</dbReference>